<dbReference type="SUPFAM" id="SSF53850">
    <property type="entry name" value="Periplasmic binding protein-like II"/>
    <property type="match status" value="1"/>
</dbReference>
<evidence type="ECO:0000256" key="2">
    <source>
        <dbReference type="ARBA" id="ARBA00023015"/>
    </source>
</evidence>
<evidence type="ECO:0000256" key="3">
    <source>
        <dbReference type="ARBA" id="ARBA00023125"/>
    </source>
</evidence>
<feature type="domain" description="HTH lysR-type" evidence="5">
    <location>
        <begin position="3"/>
        <end position="60"/>
    </location>
</feature>
<dbReference type="SUPFAM" id="SSF46785">
    <property type="entry name" value="Winged helix' DNA-binding domain"/>
    <property type="match status" value="1"/>
</dbReference>
<proteinExistence type="inferred from homology"/>
<keyword evidence="7" id="KW-1185">Reference proteome</keyword>
<dbReference type="InterPro" id="IPR000847">
    <property type="entry name" value="LysR_HTH_N"/>
</dbReference>
<gene>
    <name evidence="6" type="ORF">H4O21_07075</name>
</gene>
<comment type="caution">
    <text evidence="6">The sequence shown here is derived from an EMBL/GenBank/DDBJ whole genome shotgun (WGS) entry which is preliminary data.</text>
</comment>
<dbReference type="InterPro" id="IPR036388">
    <property type="entry name" value="WH-like_DNA-bd_sf"/>
</dbReference>
<dbReference type="RefSeq" id="WP_182808135.1">
    <property type="nucleotide sequence ID" value="NZ_JACJFM010000006.1"/>
</dbReference>
<dbReference type="GO" id="GO:0003700">
    <property type="term" value="F:DNA-binding transcription factor activity"/>
    <property type="evidence" value="ECO:0007669"/>
    <property type="project" value="InterPro"/>
</dbReference>
<evidence type="ECO:0000313" key="6">
    <source>
        <dbReference type="EMBL" id="MBB1486367.1"/>
    </source>
</evidence>
<keyword evidence="4" id="KW-0804">Transcription</keyword>
<dbReference type="PANTHER" id="PTHR30126:SF4">
    <property type="entry name" value="LYSR FAMILY TRANSCRIPTIONAL REGULATOR"/>
    <property type="match status" value="1"/>
</dbReference>
<dbReference type="FunFam" id="1.10.10.10:FF:000001">
    <property type="entry name" value="LysR family transcriptional regulator"/>
    <property type="match status" value="1"/>
</dbReference>
<sequence>MAIDLESLRVLSAVVAEGSFAKAAEKLNKTQSAVSYQIQKLEQRLGTDLFDRSAYRAELTPVGERILAEGERLLHQARHVSALVDQFSAGWEPRLELVVDGMMPGEEMLGVLKEMVELNIPTHIQLRVEYLGGVQQRFEQDNAELMLALEYEPDNQLLVHALHPVETVLVVSAEHELADMRNITLDTLQQHVELTVHDSSYNKAYGGWQTFGGERVFYLSDFRAKLEAIAIGLGYGWMPLDKICQQLNGGQLKELDYQGGSRHLYTPVLVRRRDRPLGRAGQWLSDQLLERFG</sequence>
<dbReference type="Gene3D" id="1.10.10.10">
    <property type="entry name" value="Winged helix-like DNA-binding domain superfamily/Winged helix DNA-binding domain"/>
    <property type="match status" value="1"/>
</dbReference>
<dbReference type="AlphaFoldDB" id="A0A839IPI8"/>
<keyword evidence="2" id="KW-0805">Transcription regulation</keyword>
<dbReference type="InterPro" id="IPR036390">
    <property type="entry name" value="WH_DNA-bd_sf"/>
</dbReference>
<comment type="similarity">
    <text evidence="1">Belongs to the LysR transcriptional regulatory family.</text>
</comment>
<dbReference type="Pfam" id="PF00126">
    <property type="entry name" value="HTH_1"/>
    <property type="match status" value="1"/>
</dbReference>
<dbReference type="Gene3D" id="3.40.190.290">
    <property type="match status" value="1"/>
</dbReference>
<evidence type="ECO:0000256" key="1">
    <source>
        <dbReference type="ARBA" id="ARBA00009437"/>
    </source>
</evidence>
<dbReference type="Proteomes" id="UP000565262">
    <property type="component" value="Unassembled WGS sequence"/>
</dbReference>
<evidence type="ECO:0000256" key="4">
    <source>
        <dbReference type="ARBA" id="ARBA00023163"/>
    </source>
</evidence>
<dbReference type="PRINTS" id="PR00039">
    <property type="entry name" value="HTHLYSR"/>
</dbReference>
<dbReference type="Pfam" id="PF03466">
    <property type="entry name" value="LysR_substrate"/>
    <property type="match status" value="1"/>
</dbReference>
<evidence type="ECO:0000313" key="7">
    <source>
        <dbReference type="Proteomes" id="UP000565262"/>
    </source>
</evidence>
<dbReference type="PROSITE" id="PS50931">
    <property type="entry name" value="HTH_LYSR"/>
    <property type="match status" value="1"/>
</dbReference>
<protein>
    <submittedName>
        <fullName evidence="6">LysR family transcriptional regulator</fullName>
    </submittedName>
</protein>
<keyword evidence="3" id="KW-0238">DNA-binding</keyword>
<organism evidence="6 7">
    <name type="scientific">Oceanospirillum sediminis</name>
    <dbReference type="NCBI Taxonomy" id="2760088"/>
    <lineage>
        <taxon>Bacteria</taxon>
        <taxon>Pseudomonadati</taxon>
        <taxon>Pseudomonadota</taxon>
        <taxon>Gammaproteobacteria</taxon>
        <taxon>Oceanospirillales</taxon>
        <taxon>Oceanospirillaceae</taxon>
        <taxon>Oceanospirillum</taxon>
    </lineage>
</organism>
<accession>A0A839IPI8</accession>
<dbReference type="GO" id="GO:0000976">
    <property type="term" value="F:transcription cis-regulatory region binding"/>
    <property type="evidence" value="ECO:0007669"/>
    <property type="project" value="TreeGrafter"/>
</dbReference>
<evidence type="ECO:0000259" key="5">
    <source>
        <dbReference type="PROSITE" id="PS50931"/>
    </source>
</evidence>
<reference evidence="6 7" key="1">
    <citation type="submission" date="2020-08" db="EMBL/GenBank/DDBJ databases">
        <title>Oceanospirillum sp. nov. isolated from marine sediment.</title>
        <authorList>
            <person name="Ji X."/>
        </authorList>
    </citation>
    <scope>NUCLEOTIDE SEQUENCE [LARGE SCALE GENOMIC DNA]</scope>
    <source>
        <strain evidence="6 7">D5</strain>
    </source>
</reference>
<dbReference type="InterPro" id="IPR005119">
    <property type="entry name" value="LysR_subst-bd"/>
</dbReference>
<name>A0A839IPI8_9GAMM</name>
<dbReference type="EMBL" id="JACJFM010000006">
    <property type="protein sequence ID" value="MBB1486367.1"/>
    <property type="molecule type" value="Genomic_DNA"/>
</dbReference>
<dbReference type="PANTHER" id="PTHR30126">
    <property type="entry name" value="HTH-TYPE TRANSCRIPTIONAL REGULATOR"/>
    <property type="match status" value="1"/>
</dbReference>